<accession>A0A6J7I8M5</accession>
<feature type="region of interest" description="Disordered" evidence="1">
    <location>
        <begin position="82"/>
        <end position="117"/>
    </location>
</feature>
<evidence type="ECO:0000313" key="3">
    <source>
        <dbReference type="EMBL" id="CAB4926982.1"/>
    </source>
</evidence>
<organism evidence="3">
    <name type="scientific">freshwater metagenome</name>
    <dbReference type="NCBI Taxonomy" id="449393"/>
    <lineage>
        <taxon>unclassified sequences</taxon>
        <taxon>metagenomes</taxon>
        <taxon>ecological metagenomes</taxon>
    </lineage>
</organism>
<evidence type="ECO:0000256" key="1">
    <source>
        <dbReference type="SAM" id="MobiDB-lite"/>
    </source>
</evidence>
<feature type="compositionally biased region" description="Acidic residues" evidence="1">
    <location>
        <begin position="83"/>
        <end position="92"/>
    </location>
</feature>
<feature type="transmembrane region" description="Helical" evidence="2">
    <location>
        <begin position="61"/>
        <end position="80"/>
    </location>
</feature>
<feature type="transmembrane region" description="Helical" evidence="2">
    <location>
        <begin position="36"/>
        <end position="54"/>
    </location>
</feature>
<evidence type="ECO:0000256" key="2">
    <source>
        <dbReference type="SAM" id="Phobius"/>
    </source>
</evidence>
<sequence>MLASAVLFSLVVVLWAVARGEARPPARRSGTLAPRMLMAAGLALLPASVMLGVFMHPAAGLLAVVTGLAVIALAVLLLPASGPDEDPEEDSDGGGGGGSAPDLPRPNRGPGGQAVDWEAFDRARERWTPDRVRAPIG</sequence>
<dbReference type="AlphaFoldDB" id="A0A6J7I8M5"/>
<name>A0A6J7I8M5_9ZZZZ</name>
<keyword evidence="2" id="KW-0812">Transmembrane</keyword>
<reference evidence="3" key="1">
    <citation type="submission" date="2020-05" db="EMBL/GenBank/DDBJ databases">
        <authorList>
            <person name="Chiriac C."/>
            <person name="Salcher M."/>
            <person name="Ghai R."/>
            <person name="Kavagutti S V."/>
        </authorList>
    </citation>
    <scope>NUCLEOTIDE SEQUENCE</scope>
</reference>
<dbReference type="EMBL" id="CAFBMX010000004">
    <property type="protein sequence ID" value="CAB4926982.1"/>
    <property type="molecule type" value="Genomic_DNA"/>
</dbReference>
<keyword evidence="2" id="KW-1133">Transmembrane helix</keyword>
<protein>
    <submittedName>
        <fullName evidence="3">Unannotated protein</fullName>
    </submittedName>
</protein>
<proteinExistence type="predicted"/>
<gene>
    <name evidence="3" type="ORF">UFOPK3674_00911</name>
</gene>
<keyword evidence="2" id="KW-0472">Membrane</keyword>